<organism evidence="2 3">
    <name type="scientific">Candidatus Limivivens intestinipullorum</name>
    <dbReference type="NCBI Taxonomy" id="2840858"/>
    <lineage>
        <taxon>Bacteria</taxon>
        <taxon>Bacillati</taxon>
        <taxon>Bacillota</taxon>
        <taxon>Clostridia</taxon>
        <taxon>Lachnospirales</taxon>
        <taxon>Lachnospiraceae</taxon>
        <taxon>Lachnospiraceae incertae sedis</taxon>
        <taxon>Candidatus Limivivens</taxon>
    </lineage>
</organism>
<dbReference type="InterPro" id="IPR018770">
    <property type="entry name" value="ChloroindolylP_hydrolase"/>
</dbReference>
<sequence length="202" mass="22866">MKEILRTICAVCLAACLFLFLFLGLHWNLLFCVLLGVGSYFGFYFLFKPSRKLAGIRMESLNDEKGLEKLLTDAQEDMDAIDAACKAIQKPEVLKDARALQDTGLRILDYLGKNPRKIKLARRFFTYYLDTAAKLLSRYVEFQNTGLSSPEVLSILKKTAEALPVLNNAFEKQFTHLMEGELLDVEADLALLENMRKMEGGL</sequence>
<proteinExistence type="predicted"/>
<dbReference type="AlphaFoldDB" id="A0A9D1EVG7"/>
<protein>
    <submittedName>
        <fullName evidence="2">5-bromo-4-chloroindolyl phosphate hydrolysis family protein</fullName>
    </submittedName>
</protein>
<keyword evidence="1" id="KW-0812">Transmembrane</keyword>
<feature type="transmembrane region" description="Helical" evidence="1">
    <location>
        <begin position="29"/>
        <end position="47"/>
    </location>
</feature>
<keyword evidence="1" id="KW-0472">Membrane</keyword>
<evidence type="ECO:0000313" key="3">
    <source>
        <dbReference type="Proteomes" id="UP000823935"/>
    </source>
</evidence>
<feature type="transmembrane region" description="Helical" evidence="1">
    <location>
        <begin position="7"/>
        <end position="23"/>
    </location>
</feature>
<reference evidence="2" key="2">
    <citation type="journal article" date="2021" name="PeerJ">
        <title>Extensive microbial diversity within the chicken gut microbiome revealed by metagenomics and culture.</title>
        <authorList>
            <person name="Gilroy R."/>
            <person name="Ravi A."/>
            <person name="Getino M."/>
            <person name="Pursley I."/>
            <person name="Horton D.L."/>
            <person name="Alikhan N.F."/>
            <person name="Baker D."/>
            <person name="Gharbi K."/>
            <person name="Hall N."/>
            <person name="Watson M."/>
            <person name="Adriaenssens E.M."/>
            <person name="Foster-Nyarko E."/>
            <person name="Jarju S."/>
            <person name="Secka A."/>
            <person name="Antonio M."/>
            <person name="Oren A."/>
            <person name="Chaudhuri R.R."/>
            <person name="La Ragione R."/>
            <person name="Hildebrand F."/>
            <person name="Pallen M.J."/>
        </authorList>
    </citation>
    <scope>NUCLEOTIDE SEQUENCE</scope>
    <source>
        <strain evidence="2">CHK190-19873</strain>
    </source>
</reference>
<gene>
    <name evidence="2" type="ORF">IAB44_13305</name>
</gene>
<dbReference type="Pfam" id="PF10112">
    <property type="entry name" value="Halogen_Hydrol"/>
    <property type="match status" value="1"/>
</dbReference>
<name>A0A9D1EVG7_9FIRM</name>
<keyword evidence="1" id="KW-1133">Transmembrane helix</keyword>
<accession>A0A9D1EVG7</accession>
<dbReference type="EMBL" id="DVIQ01000084">
    <property type="protein sequence ID" value="HIS32501.1"/>
    <property type="molecule type" value="Genomic_DNA"/>
</dbReference>
<comment type="caution">
    <text evidence="2">The sequence shown here is derived from an EMBL/GenBank/DDBJ whole genome shotgun (WGS) entry which is preliminary data.</text>
</comment>
<dbReference type="Proteomes" id="UP000823935">
    <property type="component" value="Unassembled WGS sequence"/>
</dbReference>
<reference evidence="2" key="1">
    <citation type="submission" date="2020-10" db="EMBL/GenBank/DDBJ databases">
        <authorList>
            <person name="Gilroy R."/>
        </authorList>
    </citation>
    <scope>NUCLEOTIDE SEQUENCE</scope>
    <source>
        <strain evidence="2">CHK190-19873</strain>
    </source>
</reference>
<evidence type="ECO:0000256" key="1">
    <source>
        <dbReference type="SAM" id="Phobius"/>
    </source>
</evidence>
<evidence type="ECO:0000313" key="2">
    <source>
        <dbReference type="EMBL" id="HIS32501.1"/>
    </source>
</evidence>